<dbReference type="RefSeq" id="WP_211903454.1">
    <property type="nucleotide sequence ID" value="NZ_CP046729.1"/>
</dbReference>
<keyword evidence="1" id="KW-0732">Signal</keyword>
<feature type="signal peptide" evidence="1">
    <location>
        <begin position="1"/>
        <end position="18"/>
    </location>
</feature>
<evidence type="ECO:0000256" key="1">
    <source>
        <dbReference type="SAM" id="SignalP"/>
    </source>
</evidence>
<feature type="chain" id="PRO_5046248266" evidence="1">
    <location>
        <begin position="19"/>
        <end position="148"/>
    </location>
</feature>
<evidence type="ECO:0000313" key="3">
    <source>
        <dbReference type="Proteomes" id="UP000677898"/>
    </source>
</evidence>
<dbReference type="EMBL" id="CP046729">
    <property type="protein sequence ID" value="QUP53845.1"/>
    <property type="molecule type" value="Genomic_DNA"/>
</dbReference>
<organism evidence="2 3">
    <name type="scientific">Ralstonia syzygii</name>
    <dbReference type="NCBI Taxonomy" id="28097"/>
    <lineage>
        <taxon>Bacteria</taxon>
        <taxon>Pseudomonadati</taxon>
        <taxon>Pseudomonadota</taxon>
        <taxon>Betaproteobacteria</taxon>
        <taxon>Burkholderiales</taxon>
        <taxon>Burkholderiaceae</taxon>
        <taxon>Ralstonia</taxon>
        <taxon>Ralstonia solanacearum species complex</taxon>
    </lineage>
</organism>
<evidence type="ECO:0000313" key="2">
    <source>
        <dbReference type="EMBL" id="QUP53845.1"/>
    </source>
</evidence>
<dbReference type="Proteomes" id="UP000677898">
    <property type="component" value="Chromosome"/>
</dbReference>
<keyword evidence="3" id="KW-1185">Reference proteome</keyword>
<protein>
    <submittedName>
        <fullName evidence="2">DUF3757 domain-containing protein</fullName>
    </submittedName>
</protein>
<dbReference type="InterPro" id="IPR022231">
    <property type="entry name" value="DUF3757"/>
</dbReference>
<proteinExistence type="predicted"/>
<dbReference type="Pfam" id="PF12582">
    <property type="entry name" value="DUF3757"/>
    <property type="match status" value="1"/>
</dbReference>
<sequence>MRKSVTIMLVTLCSTAYAAIGTAGSTVDYCPKIADIQQTHSIYRANTNAGGEWLGIASSGSSGAIVQFDSATIYPDQHGNAANATVGKCSYRLNSGMVDLRYQPGTTPEPRVSVTSHNVWERREGPFGLIFLECKQGDPQACKFVVNK</sequence>
<gene>
    <name evidence="2" type="ORF">GO998_08795</name>
</gene>
<accession>A0ABX7ZF43</accession>
<name>A0ABX7ZF43_9RALS</name>
<reference evidence="2 3" key="1">
    <citation type="journal article" date="2021" name="Phytopathology">
        <title>Complete genome sequence of Ralstonia syzygii subsp. indonesiensis strain LLRS-1, isolated from wilted tobacco in China.</title>
        <authorList>
            <person name="Lu C.H."/>
            <person name="Li J.Y."/>
            <person name="Mi M.G."/>
            <person name="Lin Z.L."/>
            <person name="Jiang N."/>
            <person name="Gai X."/>
            <person name="Ma J.H."/>
            <person name="Lei L.P."/>
            <person name="Xia Z.Y."/>
        </authorList>
    </citation>
    <scope>NUCLEOTIDE SEQUENCE [LARGE SCALE GENOMIC DNA]</scope>
    <source>
        <strain evidence="2 3">LLRS-1</strain>
    </source>
</reference>